<dbReference type="Proteomes" id="UP000030856">
    <property type="component" value="Unassembled WGS sequence"/>
</dbReference>
<comment type="caution">
    <text evidence="1">The sequence shown here is derived from an EMBL/GenBank/DDBJ whole genome shotgun (WGS) entry which is preliminary data.</text>
</comment>
<evidence type="ECO:0000313" key="2">
    <source>
        <dbReference type="EMBL" id="OOY35977.1"/>
    </source>
</evidence>
<sequence length="72" mass="7461">MPLRIAAETRPYFPLIGSITAILVEASGADVAAVRRGASVLMPLPPQAESVVTTMVAANSSLIGDSMGFILF</sequence>
<accession>A0A0B0HEB9</accession>
<name>A0A0B0HEB9_SOVGS</name>
<evidence type="ECO:0000313" key="4">
    <source>
        <dbReference type="Proteomes" id="UP000190962"/>
    </source>
</evidence>
<reference evidence="1 3" key="1">
    <citation type="journal article" date="2014" name="BMC Genomics">
        <title>The genome of the intracellular bacterium of the coastal bivalve, Solemya velum: a blueprint for thriving in and out of symbiosis.</title>
        <authorList>
            <person name="Dmytrenko O."/>
            <person name="Russell S.L."/>
            <person name="Loo W.T."/>
            <person name="Fontanez K.M."/>
            <person name="Liao L."/>
            <person name="Roeselers G."/>
            <person name="Sharma R."/>
            <person name="Stewart F.J."/>
            <person name="Newton I.L."/>
            <person name="Woyke T."/>
            <person name="Wu D."/>
            <person name="Lang J.M."/>
            <person name="Eisen J.A."/>
            <person name="Cavanaugh C.M."/>
        </authorList>
    </citation>
    <scope>NUCLEOTIDE SEQUENCE [LARGE SCALE GENOMIC DNA]</scope>
    <source>
        <strain evidence="1 3">WH</strain>
    </source>
</reference>
<dbReference type="Proteomes" id="UP000190962">
    <property type="component" value="Unassembled WGS sequence"/>
</dbReference>
<evidence type="ECO:0000313" key="3">
    <source>
        <dbReference type="Proteomes" id="UP000030856"/>
    </source>
</evidence>
<keyword evidence="3" id="KW-1185">Reference proteome</keyword>
<dbReference type="STRING" id="2340.JV46_15950"/>
<protein>
    <submittedName>
        <fullName evidence="1">Uncharacterized protein</fullName>
    </submittedName>
</protein>
<dbReference type="EMBL" id="JRAA01000001">
    <property type="protein sequence ID" value="KHF26269.1"/>
    <property type="molecule type" value="Genomic_DNA"/>
</dbReference>
<reference evidence="2 4" key="2">
    <citation type="submission" date="2016-11" db="EMBL/GenBank/DDBJ databases">
        <title>Mixed transmission modes and dynamic genome evolution in an obligate animal-bacterial symbiosis.</title>
        <authorList>
            <person name="Russell S.L."/>
            <person name="Corbett-Detig R.B."/>
            <person name="Cavanaugh C.M."/>
        </authorList>
    </citation>
    <scope>NUCLEOTIDE SEQUENCE [LARGE SCALE GENOMIC DNA]</scope>
    <source>
        <strain evidence="2">MA-KB16</strain>
    </source>
</reference>
<dbReference type="EMBL" id="MPNX01000002">
    <property type="protein sequence ID" value="OOY35977.1"/>
    <property type="molecule type" value="Genomic_DNA"/>
</dbReference>
<proteinExistence type="predicted"/>
<organism evidence="1 3">
    <name type="scientific">Solemya velum gill symbiont</name>
    <dbReference type="NCBI Taxonomy" id="2340"/>
    <lineage>
        <taxon>Bacteria</taxon>
        <taxon>Pseudomonadati</taxon>
        <taxon>Pseudomonadota</taxon>
        <taxon>Gammaproteobacteria</taxon>
        <taxon>sulfur-oxidizing symbionts</taxon>
    </lineage>
</organism>
<evidence type="ECO:0000313" key="1">
    <source>
        <dbReference type="EMBL" id="KHF26269.1"/>
    </source>
</evidence>
<dbReference type="AlphaFoldDB" id="A0A0B0HEB9"/>
<gene>
    <name evidence="2" type="ORF">BOV88_02770</name>
    <name evidence="1" type="ORF">JV46_15950</name>
</gene>